<organism evidence="5 6">
    <name type="scientific">Streptomyces harbinensis</name>
    <dbReference type="NCBI Taxonomy" id="1176198"/>
    <lineage>
        <taxon>Bacteria</taxon>
        <taxon>Bacillati</taxon>
        <taxon>Actinomycetota</taxon>
        <taxon>Actinomycetes</taxon>
        <taxon>Kitasatosporales</taxon>
        <taxon>Streptomycetaceae</taxon>
        <taxon>Streptomyces</taxon>
    </lineage>
</organism>
<evidence type="ECO:0000256" key="3">
    <source>
        <dbReference type="ARBA" id="ARBA00022691"/>
    </source>
</evidence>
<dbReference type="STRING" id="1176198.SAMN05444716_10487"/>
<dbReference type="PANTHER" id="PTHR43464">
    <property type="entry name" value="METHYLTRANSFERASE"/>
    <property type="match status" value="1"/>
</dbReference>
<evidence type="ECO:0000259" key="4">
    <source>
        <dbReference type="Pfam" id="PF13649"/>
    </source>
</evidence>
<protein>
    <submittedName>
        <fullName evidence="5">Methyltransferase domain-containing protein</fullName>
    </submittedName>
</protein>
<keyword evidence="2 5" id="KW-0808">Transferase</keyword>
<dbReference type="Proteomes" id="UP000198873">
    <property type="component" value="Unassembled WGS sequence"/>
</dbReference>
<dbReference type="InterPro" id="IPR029063">
    <property type="entry name" value="SAM-dependent_MTases_sf"/>
</dbReference>
<reference evidence="6" key="1">
    <citation type="submission" date="2016-10" db="EMBL/GenBank/DDBJ databases">
        <authorList>
            <person name="Varghese N."/>
            <person name="Submissions S."/>
        </authorList>
    </citation>
    <scope>NUCLEOTIDE SEQUENCE [LARGE SCALE GENOMIC DNA]</scope>
    <source>
        <strain evidence="6">CGMCC 4.7047</strain>
    </source>
</reference>
<dbReference type="Gene3D" id="3.40.50.150">
    <property type="entry name" value="Vaccinia Virus protein VP39"/>
    <property type="match status" value="1"/>
</dbReference>
<dbReference type="Pfam" id="PF13649">
    <property type="entry name" value="Methyltransf_25"/>
    <property type="match status" value="1"/>
</dbReference>
<evidence type="ECO:0000256" key="1">
    <source>
        <dbReference type="ARBA" id="ARBA00022603"/>
    </source>
</evidence>
<sequence>MTAAEIAPDILAYYDERTDEDTRLSRTADGALELVRTREILRRHLPPPPATVLDVGGGTGVHARWLAAEGYAVHLVDPVPRHVARAARVPGCTAERGDARALAAGDGTYDVVLLLGPLYHLVERTDRLAAVREARRVVRPGGVVAVAGINRYAPVLDHTATTALGSRAGVREAVADTVRTGRHGGGGRKGFTLAYLHTAAGLAGELAAAGLPEATVYGVEGPGWAMLRAVEVHTGTPVTDSPLFTAALEAARFADGYPDLLAASSHLLAVAGGPAQEG</sequence>
<evidence type="ECO:0000313" key="5">
    <source>
        <dbReference type="EMBL" id="SFS79282.1"/>
    </source>
</evidence>
<evidence type="ECO:0000313" key="6">
    <source>
        <dbReference type="Proteomes" id="UP000198873"/>
    </source>
</evidence>
<proteinExistence type="predicted"/>
<keyword evidence="6" id="KW-1185">Reference proteome</keyword>
<dbReference type="GO" id="GO:0032259">
    <property type="term" value="P:methylation"/>
    <property type="evidence" value="ECO:0007669"/>
    <property type="project" value="UniProtKB-KW"/>
</dbReference>
<dbReference type="RefSeq" id="WP_093843011.1">
    <property type="nucleotide sequence ID" value="NZ_FPAB01000004.1"/>
</dbReference>
<feature type="domain" description="Methyltransferase" evidence="4">
    <location>
        <begin position="52"/>
        <end position="142"/>
    </location>
</feature>
<dbReference type="CDD" id="cd02440">
    <property type="entry name" value="AdoMet_MTases"/>
    <property type="match status" value="1"/>
</dbReference>
<dbReference type="PANTHER" id="PTHR43464:SF19">
    <property type="entry name" value="UBIQUINONE BIOSYNTHESIS O-METHYLTRANSFERASE, MITOCHONDRIAL"/>
    <property type="match status" value="1"/>
</dbReference>
<dbReference type="SUPFAM" id="SSF53335">
    <property type="entry name" value="S-adenosyl-L-methionine-dependent methyltransferases"/>
    <property type="match status" value="1"/>
</dbReference>
<dbReference type="EMBL" id="FPAB01000004">
    <property type="protein sequence ID" value="SFS79282.1"/>
    <property type="molecule type" value="Genomic_DNA"/>
</dbReference>
<dbReference type="AlphaFoldDB" id="A0A1I6SQQ2"/>
<dbReference type="GO" id="GO:0008168">
    <property type="term" value="F:methyltransferase activity"/>
    <property type="evidence" value="ECO:0007669"/>
    <property type="project" value="UniProtKB-KW"/>
</dbReference>
<keyword evidence="3" id="KW-0949">S-adenosyl-L-methionine</keyword>
<name>A0A1I6SQQ2_9ACTN</name>
<dbReference type="InterPro" id="IPR041698">
    <property type="entry name" value="Methyltransf_25"/>
</dbReference>
<evidence type="ECO:0000256" key="2">
    <source>
        <dbReference type="ARBA" id="ARBA00022679"/>
    </source>
</evidence>
<keyword evidence="1 5" id="KW-0489">Methyltransferase</keyword>
<gene>
    <name evidence="5" type="ORF">SAMN05444716_10487</name>
</gene>
<accession>A0A1I6SQQ2</accession>